<sequence length="182" mass="21674">MDSQFQSLKEEMYEMRKNYNNRVGDHASKNDDTPMCERHEVNYIQSGGYQNQIPHYSYSHQSHHDLNDSEKLLTELNNDVRNDLGHFKSCIRSMKIVHDKFFDRDDQSKTNLEKSITKFLDVQRVTNIFFKNNVNDMIIKMKQNKNNFQTKIKNMERKIDEWLKSQNVSSEQTDRTEPPPPP</sequence>
<keyword evidence="3" id="KW-1185">Reference proteome</keyword>
<gene>
    <name evidence="2" type="ORF">Tco_0891828</name>
</gene>
<dbReference type="EMBL" id="BQNB010013925">
    <property type="protein sequence ID" value="GJT21891.1"/>
    <property type="molecule type" value="Genomic_DNA"/>
</dbReference>
<dbReference type="Proteomes" id="UP001151760">
    <property type="component" value="Unassembled WGS sequence"/>
</dbReference>
<protein>
    <submittedName>
        <fullName evidence="2">Uncharacterized protein</fullName>
    </submittedName>
</protein>
<reference evidence="2" key="1">
    <citation type="journal article" date="2022" name="Int. J. Mol. Sci.">
        <title>Draft Genome of Tanacetum Coccineum: Genomic Comparison of Closely Related Tanacetum-Family Plants.</title>
        <authorList>
            <person name="Yamashiro T."/>
            <person name="Shiraishi A."/>
            <person name="Nakayama K."/>
            <person name="Satake H."/>
        </authorList>
    </citation>
    <scope>NUCLEOTIDE SEQUENCE</scope>
</reference>
<proteinExistence type="predicted"/>
<feature type="compositionally biased region" description="Basic and acidic residues" evidence="1">
    <location>
        <begin position="172"/>
        <end position="182"/>
    </location>
</feature>
<reference evidence="2" key="2">
    <citation type="submission" date="2022-01" db="EMBL/GenBank/DDBJ databases">
        <authorList>
            <person name="Yamashiro T."/>
            <person name="Shiraishi A."/>
            <person name="Satake H."/>
            <person name="Nakayama K."/>
        </authorList>
    </citation>
    <scope>NUCLEOTIDE SEQUENCE</scope>
</reference>
<evidence type="ECO:0000256" key="1">
    <source>
        <dbReference type="SAM" id="MobiDB-lite"/>
    </source>
</evidence>
<evidence type="ECO:0000313" key="3">
    <source>
        <dbReference type="Proteomes" id="UP001151760"/>
    </source>
</evidence>
<name>A0ABQ5C429_9ASTR</name>
<accession>A0ABQ5C429</accession>
<evidence type="ECO:0000313" key="2">
    <source>
        <dbReference type="EMBL" id="GJT21891.1"/>
    </source>
</evidence>
<organism evidence="2 3">
    <name type="scientific">Tanacetum coccineum</name>
    <dbReference type="NCBI Taxonomy" id="301880"/>
    <lineage>
        <taxon>Eukaryota</taxon>
        <taxon>Viridiplantae</taxon>
        <taxon>Streptophyta</taxon>
        <taxon>Embryophyta</taxon>
        <taxon>Tracheophyta</taxon>
        <taxon>Spermatophyta</taxon>
        <taxon>Magnoliopsida</taxon>
        <taxon>eudicotyledons</taxon>
        <taxon>Gunneridae</taxon>
        <taxon>Pentapetalae</taxon>
        <taxon>asterids</taxon>
        <taxon>campanulids</taxon>
        <taxon>Asterales</taxon>
        <taxon>Asteraceae</taxon>
        <taxon>Asteroideae</taxon>
        <taxon>Anthemideae</taxon>
        <taxon>Anthemidinae</taxon>
        <taxon>Tanacetum</taxon>
    </lineage>
</organism>
<feature type="region of interest" description="Disordered" evidence="1">
    <location>
        <begin position="161"/>
        <end position="182"/>
    </location>
</feature>
<comment type="caution">
    <text evidence="2">The sequence shown here is derived from an EMBL/GenBank/DDBJ whole genome shotgun (WGS) entry which is preliminary data.</text>
</comment>